<reference evidence="2 3" key="1">
    <citation type="submission" date="2024-06" db="EMBL/GenBank/DDBJ databases">
        <title>Genomic Encyclopedia of Type Strains, Phase IV (KMG-IV): sequencing the most valuable type-strain genomes for metagenomic binning, comparative biology and taxonomic classification.</title>
        <authorList>
            <person name="Goeker M."/>
        </authorList>
    </citation>
    <scope>NUCLEOTIDE SEQUENCE [LARGE SCALE GENOMIC DNA]</scope>
    <source>
        <strain evidence="2 3">DSM 21331</strain>
    </source>
</reference>
<dbReference type="Proteomes" id="UP001549145">
    <property type="component" value="Unassembled WGS sequence"/>
</dbReference>
<comment type="caution">
    <text evidence="2">The sequence shown here is derived from an EMBL/GenBank/DDBJ whole genome shotgun (WGS) entry which is preliminary data.</text>
</comment>
<keyword evidence="3" id="KW-1185">Reference proteome</keyword>
<protein>
    <submittedName>
        <fullName evidence="2">Uncharacterized protein</fullName>
    </submittedName>
</protein>
<proteinExistence type="predicted"/>
<evidence type="ECO:0000313" key="3">
    <source>
        <dbReference type="Proteomes" id="UP001549145"/>
    </source>
</evidence>
<sequence length="94" mass="9570">MVDSLSSDDAQTRSHDRRVAWSVAALIAGTVLVGALLPAPAAHRASAVPSADAACAEWSDGCHVCQRTEGGVACSLPGIACVPKEQSCLRRVGG</sequence>
<dbReference type="RefSeq" id="WP_238278818.1">
    <property type="nucleotide sequence ID" value="NZ_BPQL01000044.1"/>
</dbReference>
<keyword evidence="1" id="KW-0472">Membrane</keyword>
<gene>
    <name evidence="2" type="ORF">ABID43_003132</name>
</gene>
<evidence type="ECO:0000256" key="1">
    <source>
        <dbReference type="SAM" id="Phobius"/>
    </source>
</evidence>
<accession>A0ABV2L6W7</accession>
<keyword evidence="1" id="KW-0812">Transmembrane</keyword>
<feature type="transmembrane region" description="Helical" evidence="1">
    <location>
        <begin position="20"/>
        <end position="39"/>
    </location>
</feature>
<name>A0ABV2L6W7_9HYPH</name>
<keyword evidence="1" id="KW-1133">Transmembrane helix</keyword>
<evidence type="ECO:0000313" key="2">
    <source>
        <dbReference type="EMBL" id="MET3693581.1"/>
    </source>
</evidence>
<organism evidence="2 3">
    <name type="scientific">Methylobacterium goesingense</name>
    <dbReference type="NCBI Taxonomy" id="243690"/>
    <lineage>
        <taxon>Bacteria</taxon>
        <taxon>Pseudomonadati</taxon>
        <taxon>Pseudomonadota</taxon>
        <taxon>Alphaproteobacteria</taxon>
        <taxon>Hyphomicrobiales</taxon>
        <taxon>Methylobacteriaceae</taxon>
        <taxon>Methylobacterium</taxon>
    </lineage>
</organism>
<dbReference type="EMBL" id="JBEPMM010000009">
    <property type="protein sequence ID" value="MET3693581.1"/>
    <property type="molecule type" value="Genomic_DNA"/>
</dbReference>